<keyword evidence="2" id="KW-1133">Transmembrane helix</keyword>
<proteinExistence type="predicted"/>
<organism evidence="3 4">
    <name type="scientific">Hydrogenophaga luteola</name>
    <dbReference type="NCBI Taxonomy" id="1591122"/>
    <lineage>
        <taxon>Bacteria</taxon>
        <taxon>Pseudomonadati</taxon>
        <taxon>Pseudomonadota</taxon>
        <taxon>Betaproteobacteria</taxon>
        <taxon>Burkholderiales</taxon>
        <taxon>Comamonadaceae</taxon>
        <taxon>Hydrogenophaga</taxon>
    </lineage>
</organism>
<evidence type="ECO:0000313" key="3">
    <source>
        <dbReference type="EMBL" id="MFC3685489.1"/>
    </source>
</evidence>
<evidence type="ECO:0000256" key="2">
    <source>
        <dbReference type="SAM" id="Phobius"/>
    </source>
</evidence>
<name>A0ABV7W7X2_9BURK</name>
<feature type="transmembrane region" description="Helical" evidence="2">
    <location>
        <begin position="12"/>
        <end position="34"/>
    </location>
</feature>
<dbReference type="EMBL" id="JBHRXX010000007">
    <property type="protein sequence ID" value="MFC3685489.1"/>
    <property type="molecule type" value="Genomic_DNA"/>
</dbReference>
<protein>
    <submittedName>
        <fullName evidence="3">Uncharacterized protein</fullName>
    </submittedName>
</protein>
<dbReference type="RefSeq" id="WP_382176787.1">
    <property type="nucleotide sequence ID" value="NZ_JBHRXX010000007.1"/>
</dbReference>
<evidence type="ECO:0000313" key="4">
    <source>
        <dbReference type="Proteomes" id="UP001595729"/>
    </source>
</evidence>
<dbReference type="Gene3D" id="1.10.287.1490">
    <property type="match status" value="1"/>
</dbReference>
<sequence>MSLPSRRIVQRGFGLLQVMLLIAVLGGLATMGFLEWRERTAIENARLERLNLSQADQALQTFATVARRLPCPDTDRDGVEDCGGTEQKGWLPATTLRMAGADPGVDIGQIRYLVQRGAGDFDLTVLDDAWRPLEYDDDGTTFFAMRDAPPYQENIRTLADFCQRLQAGADTALAAGMAQVNAAPARAVAYALAHPGDEDTDGDGSLFDGANTGANSVLEDPQRSPILAAYDDIVLDRPFAALQTAFHCNVLNDSINTVALAHDISSSVDEMKEENIEAAERAIIFASIGAAITAVETAAVVLEGISDAGNAAGEWAICIASLGIAANACAAAGIHTASAALTAGVIVANVASIAANVTAAVLAGNALALADSTVNASSLSCTVPDLTTQLNQAQGELNDAIADRQAIVNEIAAKQVELNNAIAARNQAIANLRFWVRWGYPWSSIDGRVDTLLSSAGTWGTANTSYSDATAQVQLYQDAVTNWTNTRDDYANMIANRTTLISQLQSEIAALDTQIAATTDPVAREALQTERLEKTARLSLLQDATALQNEYNNAVTRLAEAQSNLAAAQSAQTAALTSINSAQSSYASNYNSLQNPGRYQLQVLPSVVWACSTTAINVCQPGDINTYSAIQTALNDLFGPATNVAQAPGPSSRYFRPEQIQREIDALEDSLDAADDRIDAAQDSYDSLAAQVANPPPCNITGSGVTPMPPSAAQSILTNVDIKGGTR</sequence>
<keyword evidence="4" id="KW-1185">Reference proteome</keyword>
<reference evidence="4" key="1">
    <citation type="journal article" date="2019" name="Int. J. Syst. Evol. Microbiol.">
        <title>The Global Catalogue of Microorganisms (GCM) 10K type strain sequencing project: providing services to taxonomists for standard genome sequencing and annotation.</title>
        <authorList>
            <consortium name="The Broad Institute Genomics Platform"/>
            <consortium name="The Broad Institute Genome Sequencing Center for Infectious Disease"/>
            <person name="Wu L."/>
            <person name="Ma J."/>
        </authorList>
    </citation>
    <scope>NUCLEOTIDE SEQUENCE [LARGE SCALE GENOMIC DNA]</scope>
    <source>
        <strain evidence="4">KCTC 42501</strain>
    </source>
</reference>
<keyword evidence="2" id="KW-0472">Membrane</keyword>
<comment type="caution">
    <text evidence="3">The sequence shown here is derived from an EMBL/GenBank/DDBJ whole genome shotgun (WGS) entry which is preliminary data.</text>
</comment>
<keyword evidence="1" id="KW-0175">Coiled coil</keyword>
<feature type="coiled-coil region" evidence="1">
    <location>
        <begin position="664"/>
        <end position="691"/>
    </location>
</feature>
<gene>
    <name evidence="3" type="ORF">ACFOPI_17945</name>
</gene>
<dbReference type="Proteomes" id="UP001595729">
    <property type="component" value="Unassembled WGS sequence"/>
</dbReference>
<evidence type="ECO:0000256" key="1">
    <source>
        <dbReference type="SAM" id="Coils"/>
    </source>
</evidence>
<keyword evidence="2" id="KW-0812">Transmembrane</keyword>
<accession>A0ABV7W7X2</accession>
<feature type="coiled-coil region" evidence="1">
    <location>
        <begin position="544"/>
        <end position="571"/>
    </location>
</feature>